<gene>
    <name evidence="1" type="ORF">WSS_A25025</name>
</gene>
<accession>K8XS55</accession>
<dbReference type="Proteomes" id="UP000005951">
    <property type="component" value="Unassembled WGS sequence"/>
</dbReference>
<dbReference type="AlphaFoldDB" id="K8XS55"/>
<sequence length="170" mass="18848">MLALRNNNPYAASVYVYDTHEYRGMRMLVTDDGKAGVAVNGDEVVSVFAHNDCAHPRAAYALLSQATEIGGHRLDCFDTVLPKIYAQSGFVPVARLAWNDDYAPDGWNYSTYRKFNNGRPDVVFMAYDPAAIGSKYTKTAAKYVDNYDTGIESARNYSSRRPSAPSPAER</sequence>
<proteinExistence type="predicted"/>
<name>K8XS55_RHOOP</name>
<protein>
    <submittedName>
        <fullName evidence="1">Uncharacterized protein</fullName>
    </submittedName>
</protein>
<comment type="caution">
    <text evidence="1">The sequence shown here is derived from an EMBL/GenBank/DDBJ whole genome shotgun (WGS) entry which is preliminary data.</text>
</comment>
<evidence type="ECO:0000313" key="1">
    <source>
        <dbReference type="EMBL" id="EKT79900.1"/>
    </source>
</evidence>
<evidence type="ECO:0000313" key="2">
    <source>
        <dbReference type="Proteomes" id="UP000005951"/>
    </source>
</evidence>
<dbReference type="EMBL" id="AJYC02000075">
    <property type="protein sequence ID" value="EKT79900.1"/>
    <property type="molecule type" value="Genomic_DNA"/>
</dbReference>
<dbReference type="RefSeq" id="WP_005260652.1">
    <property type="nucleotide sequence ID" value="NZ_AJYC02000075.1"/>
</dbReference>
<reference evidence="1 2" key="1">
    <citation type="journal article" date="2013" name="Genome Announc.">
        <title>Draft Genome Sequence of Rhodococcus opacus Strain M213 Shows a Diverse Catabolic Potential.</title>
        <authorList>
            <person name="Pathak A."/>
            <person name="Green S.J."/>
            <person name="Ogram A."/>
            <person name="Chauhan A."/>
        </authorList>
    </citation>
    <scope>NUCLEOTIDE SEQUENCE [LARGE SCALE GENOMIC DNA]</scope>
    <source>
        <strain evidence="1 2">M213</strain>
    </source>
</reference>
<organism evidence="1 2">
    <name type="scientific">Rhodococcus opacus M213</name>
    <dbReference type="NCBI Taxonomy" id="1129896"/>
    <lineage>
        <taxon>Bacteria</taxon>
        <taxon>Bacillati</taxon>
        <taxon>Actinomycetota</taxon>
        <taxon>Actinomycetes</taxon>
        <taxon>Mycobacteriales</taxon>
        <taxon>Nocardiaceae</taxon>
        <taxon>Rhodococcus</taxon>
    </lineage>
</organism>